<sequence length="356" mass="39101">MDQKDVSSDDQKLSLSPIDGFINQPIFVVDLNGEVQIQLEGSHTTSSITESENVQSPRNVQFDEGIVNNQVSSQTLLARDGIGSDEVCGSPKIPENQRENEEIAERFKQIMNMFDAFTKNLESLDMSPTPSAVKTETIVNINELSADCGKPQTSYCQSEAGEVYYSSGAYNSGNPNCLALQTSFHENASIGQSSKVTVSVCSSKSELLLSLNNYTNADNVCHRVSTEDDHSVKNQIKEIPSIQNVSHDARTADEGTTVPTFHTIHIDTSVLPSSSVMRRPPMCQRLWDSISDFCAAICLCLQVNKECIFCFAFFAAFVVSASFLTAFFYRTLSLSPLLLQPSVVPLQPEDGMVETF</sequence>
<keyword evidence="3" id="KW-1185">Reference proteome</keyword>
<dbReference type="RefSeq" id="XP_005179427.1">
    <property type="nucleotide sequence ID" value="XM_005179370.3"/>
</dbReference>
<dbReference type="eggNOG" id="ENOG502TE9H">
    <property type="taxonomic scope" value="Eukaryota"/>
</dbReference>
<organism evidence="2">
    <name type="scientific">Musca domestica</name>
    <name type="common">House fly</name>
    <dbReference type="NCBI Taxonomy" id="7370"/>
    <lineage>
        <taxon>Eukaryota</taxon>
        <taxon>Metazoa</taxon>
        <taxon>Ecdysozoa</taxon>
        <taxon>Arthropoda</taxon>
        <taxon>Hexapoda</taxon>
        <taxon>Insecta</taxon>
        <taxon>Pterygota</taxon>
        <taxon>Neoptera</taxon>
        <taxon>Endopterygota</taxon>
        <taxon>Diptera</taxon>
        <taxon>Brachycera</taxon>
        <taxon>Muscomorpha</taxon>
        <taxon>Muscoidea</taxon>
        <taxon>Muscidae</taxon>
        <taxon>Musca</taxon>
    </lineage>
</organism>
<name>A0A1I8MJH7_MUSDO</name>
<evidence type="ECO:0000256" key="1">
    <source>
        <dbReference type="SAM" id="Phobius"/>
    </source>
</evidence>
<gene>
    <name evidence="2" type="primary">101901179</name>
    <name evidence="4" type="synonym">LOC101901179</name>
</gene>
<dbReference type="AlphaFoldDB" id="A0A1I8MJH7"/>
<proteinExistence type="predicted"/>
<keyword evidence="1" id="KW-0812">Transmembrane</keyword>
<feature type="transmembrane region" description="Helical" evidence="1">
    <location>
        <begin position="308"/>
        <end position="329"/>
    </location>
</feature>
<evidence type="ECO:0000313" key="2">
    <source>
        <dbReference type="EnsemblMetazoa" id="MDOA005555-PA"/>
    </source>
</evidence>
<evidence type="ECO:0000313" key="3">
    <source>
        <dbReference type="Proteomes" id="UP001652621"/>
    </source>
</evidence>
<keyword evidence="1" id="KW-0472">Membrane</keyword>
<dbReference type="VEuPathDB" id="VectorBase:MDOA005555"/>
<keyword evidence="1" id="KW-1133">Transmembrane helix</keyword>
<accession>A0A1I8MJH7</accession>
<reference evidence="2" key="1">
    <citation type="submission" date="2020-05" db="UniProtKB">
        <authorList>
            <consortium name="EnsemblMetazoa"/>
        </authorList>
    </citation>
    <scope>IDENTIFICATION</scope>
    <source>
        <strain evidence="2">Aabys</strain>
    </source>
</reference>
<dbReference type="VEuPathDB" id="VectorBase:MDOMA2_000257"/>
<dbReference type="KEGG" id="mde:101901179"/>
<protein>
    <submittedName>
        <fullName evidence="4">Uncharacterized protein LOC101901179 isoform X1</fullName>
    </submittedName>
</protein>
<dbReference type="GeneID" id="101901179"/>
<evidence type="ECO:0000313" key="4">
    <source>
        <dbReference type="RefSeq" id="XP_005179427.1"/>
    </source>
</evidence>
<reference evidence="4" key="2">
    <citation type="submission" date="2025-04" db="UniProtKB">
        <authorList>
            <consortium name="RefSeq"/>
        </authorList>
    </citation>
    <scope>IDENTIFICATION</scope>
    <source>
        <strain evidence="4">Aabys</strain>
    </source>
</reference>
<dbReference type="Proteomes" id="UP001652621">
    <property type="component" value="Unplaced"/>
</dbReference>
<dbReference type="EnsemblMetazoa" id="MDOA005555-RA">
    <property type="protein sequence ID" value="MDOA005555-PA"/>
    <property type="gene ID" value="MDOA005555"/>
</dbReference>
<dbReference type="OrthoDB" id="6076990at2759"/>